<dbReference type="InterPro" id="IPR036034">
    <property type="entry name" value="PDZ_sf"/>
</dbReference>
<dbReference type="Gene3D" id="2.30.42.10">
    <property type="match status" value="1"/>
</dbReference>
<dbReference type="InterPro" id="IPR001478">
    <property type="entry name" value="PDZ"/>
</dbReference>
<dbReference type="GO" id="GO:0007165">
    <property type="term" value="P:signal transduction"/>
    <property type="evidence" value="ECO:0007669"/>
    <property type="project" value="TreeGrafter"/>
</dbReference>
<comment type="caution">
    <text evidence="8">The sequence shown here is derived from an EMBL/GenBank/DDBJ whole genome shotgun (WGS) entry which is preliminary data.</text>
</comment>
<keyword evidence="6" id="KW-0732">Signal</keyword>
<dbReference type="AlphaFoldDB" id="A0A244CQ66"/>
<keyword evidence="9" id="KW-1185">Reference proteome</keyword>
<evidence type="ECO:0000313" key="8">
    <source>
        <dbReference type="EMBL" id="OUL57735.1"/>
    </source>
</evidence>
<dbReference type="Gene3D" id="3.90.226.10">
    <property type="entry name" value="2-enoyl-CoA Hydratase, Chain A, domain 1"/>
    <property type="match status" value="1"/>
</dbReference>
<evidence type="ECO:0000256" key="4">
    <source>
        <dbReference type="ARBA" id="ARBA00022825"/>
    </source>
</evidence>
<dbReference type="InterPro" id="IPR004447">
    <property type="entry name" value="Peptidase_S41A"/>
</dbReference>
<dbReference type="SUPFAM" id="SSF52096">
    <property type="entry name" value="ClpP/crotonase"/>
    <property type="match status" value="1"/>
</dbReference>
<dbReference type="GO" id="GO:0006508">
    <property type="term" value="P:proteolysis"/>
    <property type="evidence" value="ECO:0007669"/>
    <property type="project" value="UniProtKB-KW"/>
</dbReference>
<evidence type="ECO:0000256" key="3">
    <source>
        <dbReference type="ARBA" id="ARBA00022801"/>
    </source>
</evidence>
<dbReference type="PROSITE" id="PS50106">
    <property type="entry name" value="PDZ"/>
    <property type="match status" value="1"/>
</dbReference>
<dbReference type="SUPFAM" id="SSF50156">
    <property type="entry name" value="PDZ domain-like"/>
    <property type="match status" value="1"/>
</dbReference>
<evidence type="ECO:0000256" key="5">
    <source>
        <dbReference type="RuleBase" id="RU004404"/>
    </source>
</evidence>
<dbReference type="InterPro" id="IPR029045">
    <property type="entry name" value="ClpP/crotonase-like_dom_sf"/>
</dbReference>
<dbReference type="SMART" id="SM00228">
    <property type="entry name" value="PDZ"/>
    <property type="match status" value="1"/>
</dbReference>
<dbReference type="InterPro" id="IPR041489">
    <property type="entry name" value="PDZ_6"/>
</dbReference>
<dbReference type="EMBL" id="MWPV01000003">
    <property type="protein sequence ID" value="OUL57735.1"/>
    <property type="molecule type" value="Genomic_DNA"/>
</dbReference>
<feature type="chain" id="PRO_5013009626" evidence="6">
    <location>
        <begin position="31"/>
        <end position="402"/>
    </location>
</feature>
<evidence type="ECO:0000256" key="1">
    <source>
        <dbReference type="ARBA" id="ARBA00009179"/>
    </source>
</evidence>
<dbReference type="OrthoDB" id="9812068at2"/>
<feature type="signal peptide" evidence="6">
    <location>
        <begin position="1"/>
        <end position="30"/>
    </location>
</feature>
<dbReference type="Pfam" id="PF17820">
    <property type="entry name" value="PDZ_6"/>
    <property type="match status" value="1"/>
</dbReference>
<comment type="similarity">
    <text evidence="1 5">Belongs to the peptidase S41A family.</text>
</comment>
<sequence>MTSLSPLIQRCNVIIISLFFCLLSVNTLHADEANADLSAILEHIQAFYVDKIDDRKLNQTAIDSIIKQLDPHSAYLDPEALEDLFNVANGQYTGLGIEVEQRDDHIMIVAALPNSPASQAGIKKGDILLQINEQTVINKPIKQVASLISKAKSPTIKLAIARNGYTEALTFNVQRDKISIESVTGSLSELGYATIRISNFNNHTLHDVARLIARLINENGQDLSGLLIDLRDNPGGVLSSAVAISDLFLQQGTIVTTKGRFYDANHAYYAKQGDVLNGAPIVVLINKGSASAAEILAGALKDNHRATVVGTRSYGKGSVQSLIPLGDGQTALKLTTAKYYTPSGKSIDGIGIAPDIAIEQAKIPTEDEQILRKMSEGISNQPLLTAFRDVQLEQAQKILRKY</sequence>
<dbReference type="PANTHER" id="PTHR32060">
    <property type="entry name" value="TAIL-SPECIFIC PROTEASE"/>
    <property type="match status" value="1"/>
</dbReference>
<keyword evidence="3 5" id="KW-0378">Hydrolase</keyword>
<dbReference type="CDD" id="cd06782">
    <property type="entry name" value="cpPDZ_CPP-like"/>
    <property type="match status" value="1"/>
</dbReference>
<organism evidence="8 9">
    <name type="scientific">Pseudoalteromonas ulvae</name>
    <dbReference type="NCBI Taxonomy" id="107327"/>
    <lineage>
        <taxon>Bacteria</taxon>
        <taxon>Pseudomonadati</taxon>
        <taxon>Pseudomonadota</taxon>
        <taxon>Gammaproteobacteria</taxon>
        <taxon>Alteromonadales</taxon>
        <taxon>Pseudoalteromonadaceae</taxon>
        <taxon>Pseudoalteromonas</taxon>
    </lineage>
</organism>
<dbReference type="Pfam" id="PF03572">
    <property type="entry name" value="Peptidase_S41"/>
    <property type="match status" value="1"/>
</dbReference>
<dbReference type="SMART" id="SM00245">
    <property type="entry name" value="TSPc"/>
    <property type="match status" value="1"/>
</dbReference>
<keyword evidence="2 5" id="KW-0645">Protease</keyword>
<proteinExistence type="inferred from homology"/>
<keyword evidence="4 5" id="KW-0720">Serine protease</keyword>
<dbReference type="GO" id="GO:0030288">
    <property type="term" value="C:outer membrane-bounded periplasmic space"/>
    <property type="evidence" value="ECO:0007669"/>
    <property type="project" value="TreeGrafter"/>
</dbReference>
<dbReference type="GO" id="GO:0008236">
    <property type="term" value="F:serine-type peptidase activity"/>
    <property type="evidence" value="ECO:0007669"/>
    <property type="project" value="UniProtKB-KW"/>
</dbReference>
<dbReference type="GO" id="GO:0004175">
    <property type="term" value="F:endopeptidase activity"/>
    <property type="evidence" value="ECO:0007669"/>
    <property type="project" value="TreeGrafter"/>
</dbReference>
<dbReference type="Proteomes" id="UP000194841">
    <property type="component" value="Unassembled WGS sequence"/>
</dbReference>
<dbReference type="RefSeq" id="WP_086744318.1">
    <property type="nucleotide sequence ID" value="NZ_MWPV01000003.1"/>
</dbReference>
<feature type="domain" description="PDZ" evidence="7">
    <location>
        <begin position="81"/>
        <end position="164"/>
    </location>
</feature>
<dbReference type="CDD" id="cd07560">
    <property type="entry name" value="Peptidase_S41_CPP"/>
    <property type="match status" value="1"/>
</dbReference>
<reference evidence="8 9" key="1">
    <citation type="submission" date="2017-02" db="EMBL/GenBank/DDBJ databases">
        <title>Pseudoalteromonas ulvae TC14 Genome.</title>
        <authorList>
            <person name="Molmeret M."/>
        </authorList>
    </citation>
    <scope>NUCLEOTIDE SEQUENCE [LARGE SCALE GENOMIC DNA]</scope>
    <source>
        <strain evidence="8">TC14</strain>
    </source>
</reference>
<dbReference type="InterPro" id="IPR005151">
    <property type="entry name" value="Tail-specific_protease"/>
</dbReference>
<gene>
    <name evidence="8" type="ORF">B1199_11810</name>
</gene>
<dbReference type="NCBIfam" id="TIGR00225">
    <property type="entry name" value="prc"/>
    <property type="match status" value="1"/>
</dbReference>
<accession>A0A244CQ66</accession>
<dbReference type="PANTHER" id="PTHR32060:SF30">
    <property type="entry name" value="CARBOXY-TERMINAL PROCESSING PROTEASE CTPA"/>
    <property type="match status" value="1"/>
</dbReference>
<evidence type="ECO:0000256" key="6">
    <source>
        <dbReference type="SAM" id="SignalP"/>
    </source>
</evidence>
<evidence type="ECO:0000313" key="9">
    <source>
        <dbReference type="Proteomes" id="UP000194841"/>
    </source>
</evidence>
<evidence type="ECO:0000256" key="2">
    <source>
        <dbReference type="ARBA" id="ARBA00022670"/>
    </source>
</evidence>
<evidence type="ECO:0000259" key="7">
    <source>
        <dbReference type="PROSITE" id="PS50106"/>
    </source>
</evidence>
<protein>
    <submittedName>
        <fullName evidence="8">Peptidase S41</fullName>
    </submittedName>
</protein>
<name>A0A244CQ66_PSEDV</name>
<dbReference type="Gene3D" id="3.30.750.44">
    <property type="match status" value="1"/>
</dbReference>